<dbReference type="SUPFAM" id="SSF52151">
    <property type="entry name" value="FabD/lysophospholipase-like"/>
    <property type="match status" value="1"/>
</dbReference>
<keyword evidence="3" id="KW-1185">Reference proteome</keyword>
<dbReference type="OrthoDB" id="4084751at2759"/>
<dbReference type="EMBL" id="BRXY01000273">
    <property type="protein sequence ID" value="GMH82809.1"/>
    <property type="molecule type" value="Genomic_DNA"/>
</dbReference>
<proteinExistence type="predicted"/>
<evidence type="ECO:0000313" key="3">
    <source>
        <dbReference type="Proteomes" id="UP001165085"/>
    </source>
</evidence>
<dbReference type="Gene3D" id="3.40.1090.10">
    <property type="entry name" value="Cytosolic phospholipase A2 catalytic domain"/>
    <property type="match status" value="1"/>
</dbReference>
<dbReference type="Proteomes" id="UP001165085">
    <property type="component" value="Unassembled WGS sequence"/>
</dbReference>
<feature type="region of interest" description="Disordered" evidence="1">
    <location>
        <begin position="81"/>
        <end position="123"/>
    </location>
</feature>
<dbReference type="AlphaFoldDB" id="A0A9W7BAG6"/>
<name>A0A9W7BAG6_9STRA</name>
<evidence type="ECO:0000256" key="1">
    <source>
        <dbReference type="SAM" id="MobiDB-lite"/>
    </source>
</evidence>
<evidence type="ECO:0008006" key="4">
    <source>
        <dbReference type="Google" id="ProtNLM"/>
    </source>
</evidence>
<gene>
    <name evidence="2" type="ORF">TrST_g4747</name>
</gene>
<reference evidence="3" key="1">
    <citation type="journal article" date="2023" name="Commun. Biol.">
        <title>Genome analysis of Parmales, the sister group of diatoms, reveals the evolutionary specialization of diatoms from phago-mixotrophs to photoautotrophs.</title>
        <authorList>
            <person name="Ban H."/>
            <person name="Sato S."/>
            <person name="Yoshikawa S."/>
            <person name="Yamada K."/>
            <person name="Nakamura Y."/>
            <person name="Ichinomiya M."/>
            <person name="Sato N."/>
            <person name="Blanc-Mathieu R."/>
            <person name="Endo H."/>
            <person name="Kuwata A."/>
            <person name="Ogata H."/>
        </authorList>
    </citation>
    <scope>NUCLEOTIDE SEQUENCE [LARGE SCALE GENOMIC DNA]</scope>
    <source>
        <strain evidence="3">NIES 3701</strain>
    </source>
</reference>
<sequence>MSGLKIRSAMSNRAVFLAFVLVATFLAVVLQLKPLDRSEMMMTTTTPDIVPIIPSLNFGLNAPAVTISKVADGGLWNDSIDSNDSDGRKLKKAKGNKGKGGKGKGKKSKTSPSPSHRNATDPEIIINVMKVDNPAKPNNAFAQSVQSTVSISGGGARSLACAVGQFRALQIGLDLFSRFDAVSSVSGGSWASSIFMFAKNRTDEALLGPLTNATELTLEILNQSASEIGTTVTVDTTEVLERTCSSVEFANECWQATIGEIFLDPFGLYDPNNSIAADSQEVDKILFTNPQLNLTTDDFTTMNEERPATFVMGATLVGPNLYQGRPETVAPFQIGLSISSPFLTGTPYNSEEKTYEPSLTVCDLDEMFTAYFDTLTKREQLTIKTKAKIAEAFVKSNDLLPKVRAAILRIGSELDSGACEFIAPLPNVTALIGGGLVETFSVGRTTNPSVLLSTEALVSFNSQSQPFSLHASVGISSAAFATTDSKETYFGNYNPALILWSVGNPSFPSQSFNLGDGGNTENLGLLAMIQRGATKSVVFDNSDFPLVNRTIADLCDSTVWASKDVDEEVQTWVTNDIYPLFGYKITGKGLDGNEIGFSLNQNAVFPKSELQTLLCKAQNLMEAGLPTVVAVSLPLVTNDFWGIRGTGTEPAVEVLFVMNNKCLEFEELLPADTRAAIEAGRSGEGPLQNFPYYGTLFQNPGNLFGLTTMQVNLLAAQTEYAVMQNMDLFNEFLPAGDPNFEFISGGVL</sequence>
<accession>A0A9W7BAG6</accession>
<dbReference type="InterPro" id="IPR016035">
    <property type="entry name" value="Acyl_Trfase/lysoPLipase"/>
</dbReference>
<feature type="compositionally biased region" description="Basic residues" evidence="1">
    <location>
        <begin position="89"/>
        <end position="109"/>
    </location>
</feature>
<evidence type="ECO:0000313" key="2">
    <source>
        <dbReference type="EMBL" id="GMH82809.1"/>
    </source>
</evidence>
<protein>
    <recommendedName>
        <fullName evidence="4">PLA2c domain-containing protein</fullName>
    </recommendedName>
</protein>
<organism evidence="2 3">
    <name type="scientific">Triparma strigata</name>
    <dbReference type="NCBI Taxonomy" id="1606541"/>
    <lineage>
        <taxon>Eukaryota</taxon>
        <taxon>Sar</taxon>
        <taxon>Stramenopiles</taxon>
        <taxon>Ochrophyta</taxon>
        <taxon>Bolidophyceae</taxon>
        <taxon>Parmales</taxon>
        <taxon>Triparmaceae</taxon>
        <taxon>Triparma</taxon>
    </lineage>
</organism>
<comment type="caution">
    <text evidence="2">The sequence shown here is derived from an EMBL/GenBank/DDBJ whole genome shotgun (WGS) entry which is preliminary data.</text>
</comment>